<dbReference type="EMBL" id="RCHU02000002">
    <property type="protein sequence ID" value="KAL3604596.1"/>
    <property type="molecule type" value="Genomic_DNA"/>
</dbReference>
<evidence type="ECO:0000313" key="1">
    <source>
        <dbReference type="EMBL" id="KAL3604596.1"/>
    </source>
</evidence>
<organism evidence="1 2">
    <name type="scientific">Populus alba</name>
    <name type="common">White poplar</name>
    <dbReference type="NCBI Taxonomy" id="43335"/>
    <lineage>
        <taxon>Eukaryota</taxon>
        <taxon>Viridiplantae</taxon>
        <taxon>Streptophyta</taxon>
        <taxon>Embryophyta</taxon>
        <taxon>Tracheophyta</taxon>
        <taxon>Spermatophyta</taxon>
        <taxon>Magnoliopsida</taxon>
        <taxon>eudicotyledons</taxon>
        <taxon>Gunneridae</taxon>
        <taxon>Pentapetalae</taxon>
        <taxon>rosids</taxon>
        <taxon>fabids</taxon>
        <taxon>Malpighiales</taxon>
        <taxon>Salicaceae</taxon>
        <taxon>Saliceae</taxon>
        <taxon>Populus</taxon>
    </lineage>
</organism>
<accession>A0ACC4CTM3</accession>
<comment type="caution">
    <text evidence="1">The sequence shown here is derived from an EMBL/GenBank/DDBJ whole genome shotgun (WGS) entry which is preliminary data.</text>
</comment>
<sequence>MEKKRRESEWKNLVVQRRRRVLSSIERALGFVLCVLSFVFWGIEEEGLYLPSQKGRPVENTDIKNNGQRHWKPWEEDEQNRSAQRAMWLRNIILDRAGVFPV</sequence>
<keyword evidence="2" id="KW-1185">Reference proteome</keyword>
<dbReference type="Proteomes" id="UP000309997">
    <property type="component" value="Unassembled WGS sequence"/>
</dbReference>
<gene>
    <name evidence="1" type="ORF">D5086_005455</name>
</gene>
<reference evidence="1 2" key="1">
    <citation type="journal article" date="2024" name="Plant Biotechnol. J.">
        <title>Genome and CRISPR/Cas9 system of a widespread forest tree (Populus alba) in the world.</title>
        <authorList>
            <person name="Liu Y.J."/>
            <person name="Jiang P.F."/>
            <person name="Han X.M."/>
            <person name="Li X.Y."/>
            <person name="Wang H.M."/>
            <person name="Wang Y.J."/>
            <person name="Wang X.X."/>
            <person name="Zeng Q.Y."/>
        </authorList>
    </citation>
    <scope>NUCLEOTIDE SEQUENCE [LARGE SCALE GENOMIC DNA]</scope>
    <source>
        <strain evidence="2">cv. PAL-ZL1</strain>
    </source>
</reference>
<evidence type="ECO:0000313" key="2">
    <source>
        <dbReference type="Proteomes" id="UP000309997"/>
    </source>
</evidence>
<proteinExistence type="predicted"/>
<protein>
    <submittedName>
        <fullName evidence="1">Uncharacterized protein</fullName>
    </submittedName>
</protein>
<name>A0ACC4CTM3_POPAL</name>